<dbReference type="PROSITE" id="PS51257">
    <property type="entry name" value="PROKAR_LIPOPROTEIN"/>
    <property type="match status" value="1"/>
</dbReference>
<keyword evidence="4" id="KW-1185">Reference proteome</keyword>
<feature type="compositionally biased region" description="Polar residues" evidence="1">
    <location>
        <begin position="68"/>
        <end position="78"/>
    </location>
</feature>
<accession>A0A516SFX0</accession>
<gene>
    <name evidence="3" type="ORF">FNU76_12155</name>
</gene>
<evidence type="ECO:0000313" key="3">
    <source>
        <dbReference type="EMBL" id="QDQ27053.1"/>
    </source>
</evidence>
<feature type="chain" id="PRO_5022182052" evidence="2">
    <location>
        <begin position="31"/>
        <end position="205"/>
    </location>
</feature>
<dbReference type="KEGG" id="cari:FNU76_12155"/>
<dbReference type="EMBL" id="CP041730">
    <property type="protein sequence ID" value="QDQ27053.1"/>
    <property type="molecule type" value="Genomic_DNA"/>
</dbReference>
<dbReference type="RefSeq" id="WP_144278446.1">
    <property type="nucleotide sequence ID" value="NZ_CP041730.1"/>
</dbReference>
<organism evidence="3 4">
    <name type="scientific">Chitinimonas arctica</name>
    <dbReference type="NCBI Taxonomy" id="2594795"/>
    <lineage>
        <taxon>Bacteria</taxon>
        <taxon>Pseudomonadati</taxon>
        <taxon>Pseudomonadota</taxon>
        <taxon>Betaproteobacteria</taxon>
        <taxon>Neisseriales</taxon>
        <taxon>Chitinibacteraceae</taxon>
        <taxon>Chitinimonas</taxon>
    </lineage>
</organism>
<dbReference type="Proteomes" id="UP000317550">
    <property type="component" value="Chromosome"/>
</dbReference>
<proteinExistence type="predicted"/>
<evidence type="ECO:0000256" key="1">
    <source>
        <dbReference type="SAM" id="MobiDB-lite"/>
    </source>
</evidence>
<name>A0A516SFX0_9NEIS</name>
<dbReference type="OrthoDB" id="4214928at2"/>
<dbReference type="AlphaFoldDB" id="A0A516SFX0"/>
<keyword evidence="2" id="KW-0732">Signal</keyword>
<evidence type="ECO:0000256" key="2">
    <source>
        <dbReference type="SAM" id="SignalP"/>
    </source>
</evidence>
<evidence type="ECO:0000313" key="4">
    <source>
        <dbReference type="Proteomes" id="UP000317550"/>
    </source>
</evidence>
<feature type="region of interest" description="Disordered" evidence="1">
    <location>
        <begin position="38"/>
        <end position="80"/>
    </location>
</feature>
<reference evidence="4" key="1">
    <citation type="submission" date="2019-07" db="EMBL/GenBank/DDBJ databases">
        <title>Chitinimonas sp. nov., isolated from Ny-Alesund, arctica soil.</title>
        <authorList>
            <person name="Xu Q."/>
            <person name="Peng F."/>
        </authorList>
    </citation>
    <scope>NUCLEOTIDE SEQUENCE [LARGE SCALE GENOMIC DNA]</scope>
    <source>
        <strain evidence="4">R3-44</strain>
    </source>
</reference>
<feature type="signal peptide" evidence="2">
    <location>
        <begin position="1"/>
        <end position="30"/>
    </location>
</feature>
<sequence length="205" mass="21584">MTQSTRCHVALPFTLSGGFLAATLILTACATGPTDGTARLSGTSGEAPATAKPATVVQPAKQDAGKQPSRSLASTPTGANPALPANVKAALEQALSCKSISKRFDQIETVLDSYGWPRDGSPFTLPAPIKLFGYETRRVALFRDGFEHRYRGYFSNVTLAKLKKAASLQMGKDKQTYGRNTKLGVLSASSGADGQVLNCTVDTKA</sequence>
<protein>
    <submittedName>
        <fullName evidence="3">Uncharacterized protein</fullName>
    </submittedName>
</protein>